<dbReference type="InterPro" id="IPR000454">
    <property type="entry name" value="ATP_synth_F0_csu"/>
</dbReference>
<evidence type="ECO:0000256" key="6">
    <source>
        <dbReference type="ARBA" id="ARBA00022692"/>
    </source>
</evidence>
<evidence type="ECO:0000256" key="12">
    <source>
        <dbReference type="ARBA" id="ARBA00023310"/>
    </source>
</evidence>
<dbReference type="FunFam" id="1.20.20.10:FF:000002">
    <property type="entry name" value="ATP synthase subunit c"/>
    <property type="match status" value="1"/>
</dbReference>
<keyword evidence="9 14" id="KW-0406">Ion transport</keyword>
<evidence type="ECO:0000256" key="1">
    <source>
        <dbReference type="ARBA" id="ARBA00004651"/>
    </source>
</evidence>
<feature type="site" description="Reversibly protonated during proton transport" evidence="14">
    <location>
        <position position="55"/>
    </location>
</feature>
<dbReference type="HAMAP" id="MF_01396">
    <property type="entry name" value="ATP_synth_c_bact"/>
    <property type="match status" value="1"/>
</dbReference>
<evidence type="ECO:0000256" key="7">
    <source>
        <dbReference type="ARBA" id="ARBA00022781"/>
    </source>
</evidence>
<dbReference type="InterPro" id="IPR035921">
    <property type="entry name" value="F/V-ATP_Csub_sf"/>
</dbReference>
<dbReference type="Proteomes" id="UP000460287">
    <property type="component" value="Unassembled WGS sequence"/>
</dbReference>
<evidence type="ECO:0000256" key="10">
    <source>
        <dbReference type="ARBA" id="ARBA00023121"/>
    </source>
</evidence>
<evidence type="ECO:0000256" key="9">
    <source>
        <dbReference type="ARBA" id="ARBA00023065"/>
    </source>
</evidence>
<dbReference type="GO" id="GO:0005886">
    <property type="term" value="C:plasma membrane"/>
    <property type="evidence" value="ECO:0007669"/>
    <property type="project" value="UniProtKB-SubCell"/>
</dbReference>
<reference evidence="16 17" key="1">
    <citation type="submission" date="2019-08" db="EMBL/GenBank/DDBJ databases">
        <title>In-depth cultivation of the pig gut microbiome towards novel bacterial diversity and tailored functional studies.</title>
        <authorList>
            <person name="Wylensek D."/>
            <person name="Hitch T.C.A."/>
            <person name="Clavel T."/>
        </authorList>
    </citation>
    <scope>NUCLEOTIDE SEQUENCE [LARGE SCALE GENOMIC DNA]</scope>
    <source>
        <strain evidence="16 17">WCA-383-APC-5B</strain>
    </source>
</reference>
<sequence length="72" mass="6885">MIMTALAAGIAVLAGLGAGVGIGIATGKAVEGISRQPEASGKITTALLIGGGLAEGTAIYGLIIAILLVLKL</sequence>
<evidence type="ECO:0000256" key="14">
    <source>
        <dbReference type="HAMAP-Rule" id="MF_01396"/>
    </source>
</evidence>
<comment type="caution">
    <text evidence="16">The sequence shown here is derived from an EMBL/GenBank/DDBJ whole genome shotgun (WGS) entry which is preliminary data.</text>
</comment>
<keyword evidence="11 14" id="KW-0472">Membrane</keyword>
<keyword evidence="8 14" id="KW-1133">Transmembrane helix</keyword>
<comment type="caution">
    <text evidence="14">Lacks conserved residue(s) required for the propagation of feature annotation.</text>
</comment>
<dbReference type="PROSITE" id="PS00605">
    <property type="entry name" value="ATPASE_C"/>
    <property type="match status" value="1"/>
</dbReference>
<comment type="function">
    <text evidence="14">Key component of the F(0) channel; it plays a direct role in translocation across the membrane. A homomeric c-ring of between 10-14 subunits forms the central stalk rotor element with the F(1) delta and epsilon subunits.</text>
</comment>
<evidence type="ECO:0000313" key="16">
    <source>
        <dbReference type="EMBL" id="MSR90917.1"/>
    </source>
</evidence>
<keyword evidence="3 14" id="KW-0813">Transport</keyword>
<dbReference type="GO" id="GO:0033177">
    <property type="term" value="C:proton-transporting two-sector ATPase complex, proton-transporting domain"/>
    <property type="evidence" value="ECO:0007669"/>
    <property type="project" value="InterPro"/>
</dbReference>
<dbReference type="GO" id="GO:0046933">
    <property type="term" value="F:proton-transporting ATP synthase activity, rotational mechanism"/>
    <property type="evidence" value="ECO:0007669"/>
    <property type="project" value="UniProtKB-UniRule"/>
</dbReference>
<comment type="subcellular location">
    <subcellularLocation>
        <location evidence="1 14">Cell membrane</location>
        <topology evidence="1 14">Multi-pass membrane protein</topology>
    </subcellularLocation>
</comment>
<name>A0A7X2T0S9_9CLOT</name>
<evidence type="ECO:0000259" key="15">
    <source>
        <dbReference type="Pfam" id="PF00137"/>
    </source>
</evidence>
<dbReference type="NCBIfam" id="TIGR01260">
    <property type="entry name" value="ATP_synt_c"/>
    <property type="match status" value="1"/>
</dbReference>
<feature type="domain" description="V-ATPase proteolipid subunit C-like" evidence="15">
    <location>
        <begin position="6"/>
        <end position="68"/>
    </location>
</feature>
<dbReference type="SUPFAM" id="SSF81333">
    <property type="entry name" value="F1F0 ATP synthase subunit C"/>
    <property type="match status" value="1"/>
</dbReference>
<dbReference type="EMBL" id="VULX01000005">
    <property type="protein sequence ID" value="MSR90917.1"/>
    <property type="molecule type" value="Genomic_DNA"/>
</dbReference>
<keyword evidence="6 14" id="KW-0812">Transmembrane</keyword>
<dbReference type="GO" id="GO:0045259">
    <property type="term" value="C:proton-transporting ATP synthase complex"/>
    <property type="evidence" value="ECO:0007669"/>
    <property type="project" value="UniProtKB-KW"/>
</dbReference>
<dbReference type="Pfam" id="PF00137">
    <property type="entry name" value="ATP-synt_C"/>
    <property type="match status" value="1"/>
</dbReference>
<comment type="function">
    <text evidence="13 14">F(1)F(0) ATP synthase produces ATP from ADP in the presence of a proton or sodium gradient. F-type ATPases consist of two structural domains, F(1) containing the extramembraneous catalytic core and F(0) containing the membrane proton channel, linked together by a central stalk and a peripheral stalk. During catalysis, ATP synthesis in the catalytic domain of F(1) is coupled via a rotary mechanism of the central stalk subunits to proton translocation.</text>
</comment>
<dbReference type="GO" id="GO:0008289">
    <property type="term" value="F:lipid binding"/>
    <property type="evidence" value="ECO:0007669"/>
    <property type="project" value="UniProtKB-KW"/>
</dbReference>
<dbReference type="CDD" id="cd18184">
    <property type="entry name" value="ATP-synt_Fo_c_NaATPase"/>
    <property type="match status" value="1"/>
</dbReference>
<keyword evidence="10 14" id="KW-0446">Lipid-binding</keyword>
<dbReference type="InterPro" id="IPR005953">
    <property type="entry name" value="ATP_synth_csu_bac/chlpt"/>
</dbReference>
<protein>
    <recommendedName>
        <fullName evidence="14">ATP synthase subunit c</fullName>
    </recommendedName>
    <alternativeName>
        <fullName evidence="14">ATP synthase F(0) sector subunit c</fullName>
    </alternativeName>
    <alternativeName>
        <fullName evidence="14">F-type ATPase subunit c</fullName>
        <shortName evidence="14">F-ATPase subunit c</shortName>
    </alternativeName>
    <alternativeName>
        <fullName evidence="14">Lipid-binding protein</fullName>
    </alternativeName>
</protein>
<evidence type="ECO:0000256" key="3">
    <source>
        <dbReference type="ARBA" id="ARBA00022448"/>
    </source>
</evidence>
<evidence type="ECO:0000256" key="8">
    <source>
        <dbReference type="ARBA" id="ARBA00022989"/>
    </source>
</evidence>
<comment type="similarity">
    <text evidence="2 14">Belongs to the ATPase C chain family.</text>
</comment>
<keyword evidence="7 14" id="KW-0375">Hydrogen ion transport</keyword>
<dbReference type="PRINTS" id="PR00124">
    <property type="entry name" value="ATPASEC"/>
</dbReference>
<evidence type="ECO:0000256" key="11">
    <source>
        <dbReference type="ARBA" id="ARBA00023136"/>
    </source>
</evidence>
<dbReference type="InterPro" id="IPR038662">
    <property type="entry name" value="ATP_synth_F0_csu_sf"/>
</dbReference>
<evidence type="ECO:0000313" key="17">
    <source>
        <dbReference type="Proteomes" id="UP000460287"/>
    </source>
</evidence>
<feature type="transmembrane region" description="Helical" evidence="14">
    <location>
        <begin position="43"/>
        <end position="70"/>
    </location>
</feature>
<keyword evidence="5 14" id="KW-0138">CF(0)</keyword>
<keyword evidence="17" id="KW-1185">Reference proteome</keyword>
<dbReference type="InterPro" id="IPR002379">
    <property type="entry name" value="ATPase_proteolipid_c-like_dom"/>
</dbReference>
<evidence type="ECO:0000256" key="4">
    <source>
        <dbReference type="ARBA" id="ARBA00022475"/>
    </source>
</evidence>
<organism evidence="16 17">
    <name type="scientific">Inconstantimicrobium porci</name>
    <dbReference type="NCBI Taxonomy" id="2652291"/>
    <lineage>
        <taxon>Bacteria</taxon>
        <taxon>Bacillati</taxon>
        <taxon>Bacillota</taxon>
        <taxon>Clostridia</taxon>
        <taxon>Eubacteriales</taxon>
        <taxon>Clostridiaceae</taxon>
        <taxon>Inconstantimicrobium</taxon>
    </lineage>
</organism>
<proteinExistence type="inferred from homology"/>
<evidence type="ECO:0000256" key="5">
    <source>
        <dbReference type="ARBA" id="ARBA00022547"/>
    </source>
</evidence>
<keyword evidence="12 14" id="KW-0066">ATP synthesis</keyword>
<dbReference type="InterPro" id="IPR020537">
    <property type="entry name" value="ATP_synth_F0_csu_DDCD_BS"/>
</dbReference>
<dbReference type="Gene3D" id="1.20.20.10">
    <property type="entry name" value="F1F0 ATP synthase subunit C"/>
    <property type="match status" value="1"/>
</dbReference>
<dbReference type="AlphaFoldDB" id="A0A7X2T0S9"/>
<keyword evidence="4 14" id="KW-1003">Cell membrane</keyword>
<accession>A0A7X2T0S9</accession>
<evidence type="ECO:0000256" key="13">
    <source>
        <dbReference type="ARBA" id="ARBA00025198"/>
    </source>
</evidence>
<gene>
    <name evidence="14 16" type="primary">atpE</name>
    <name evidence="16" type="ORF">FYJ33_05720</name>
</gene>
<evidence type="ECO:0000256" key="2">
    <source>
        <dbReference type="ARBA" id="ARBA00006704"/>
    </source>
</evidence>